<dbReference type="Gene3D" id="3.40.1620.10">
    <property type="entry name" value="YefM-like domain"/>
    <property type="match status" value="1"/>
</dbReference>
<evidence type="ECO:0000256" key="1">
    <source>
        <dbReference type="ARBA" id="ARBA00009981"/>
    </source>
</evidence>
<evidence type="ECO:0000256" key="2">
    <source>
        <dbReference type="RuleBase" id="RU362080"/>
    </source>
</evidence>
<dbReference type="PANTHER" id="PTHR35377:SF5">
    <property type="entry name" value="ANTITOXIN VAPB46"/>
    <property type="match status" value="1"/>
</dbReference>
<accession>A0ABV6N2S1</accession>
<evidence type="ECO:0000313" key="4">
    <source>
        <dbReference type="EMBL" id="MFC0546311.1"/>
    </source>
</evidence>
<evidence type="ECO:0000313" key="5">
    <source>
        <dbReference type="Proteomes" id="UP001589810"/>
    </source>
</evidence>
<proteinExistence type="inferred from homology"/>
<sequence>MNVGVRELRDKLSRYLAEVRAGRTLTVTRRGRPIAQIVPVQRPTTLDQLIAEGQVRPSRSYESDLPPPAEGTGSGSELVVGQWR</sequence>
<comment type="caution">
    <text evidence="4">The sequence shown here is derived from an EMBL/GenBank/DDBJ whole genome shotgun (WGS) entry which is preliminary data.</text>
</comment>
<dbReference type="Proteomes" id="UP001589810">
    <property type="component" value="Unassembled WGS sequence"/>
</dbReference>
<evidence type="ECO:0000256" key="3">
    <source>
        <dbReference type="SAM" id="MobiDB-lite"/>
    </source>
</evidence>
<dbReference type="SUPFAM" id="SSF143120">
    <property type="entry name" value="YefM-like"/>
    <property type="match status" value="1"/>
</dbReference>
<organism evidence="4 5">
    <name type="scientific">Kutzneria chonburiensis</name>
    <dbReference type="NCBI Taxonomy" id="1483604"/>
    <lineage>
        <taxon>Bacteria</taxon>
        <taxon>Bacillati</taxon>
        <taxon>Actinomycetota</taxon>
        <taxon>Actinomycetes</taxon>
        <taxon>Pseudonocardiales</taxon>
        <taxon>Pseudonocardiaceae</taxon>
        <taxon>Kutzneria</taxon>
    </lineage>
</organism>
<gene>
    <name evidence="4" type="ORF">ACFFH7_32680</name>
</gene>
<keyword evidence="5" id="KW-1185">Reference proteome</keyword>
<comment type="function">
    <text evidence="2">Antitoxin component of a type II toxin-antitoxin (TA) system.</text>
</comment>
<dbReference type="PANTHER" id="PTHR35377">
    <property type="entry name" value="ANTITOXIN VAPB49-RELATED-RELATED"/>
    <property type="match status" value="1"/>
</dbReference>
<comment type="similarity">
    <text evidence="1 2">Belongs to the phD/YefM antitoxin family.</text>
</comment>
<dbReference type="InterPro" id="IPR006442">
    <property type="entry name" value="Antitoxin_Phd/YefM"/>
</dbReference>
<name>A0ABV6N2S1_9PSEU</name>
<dbReference type="EMBL" id="JBHLUD010000013">
    <property type="protein sequence ID" value="MFC0546311.1"/>
    <property type="molecule type" value="Genomic_DNA"/>
</dbReference>
<feature type="region of interest" description="Disordered" evidence="3">
    <location>
        <begin position="53"/>
        <end position="84"/>
    </location>
</feature>
<dbReference type="RefSeq" id="WP_379794389.1">
    <property type="nucleotide sequence ID" value="NZ_CP097263.1"/>
</dbReference>
<dbReference type="Pfam" id="PF02604">
    <property type="entry name" value="PhdYeFM_antitox"/>
    <property type="match status" value="1"/>
</dbReference>
<dbReference type="NCBIfam" id="TIGR01552">
    <property type="entry name" value="phd_fam"/>
    <property type="match status" value="1"/>
</dbReference>
<dbReference type="InterPro" id="IPR036165">
    <property type="entry name" value="YefM-like_sf"/>
</dbReference>
<protein>
    <recommendedName>
        <fullName evidence="2">Antitoxin</fullName>
    </recommendedName>
</protein>
<reference evidence="4 5" key="1">
    <citation type="submission" date="2024-09" db="EMBL/GenBank/DDBJ databases">
        <authorList>
            <person name="Sun Q."/>
            <person name="Mori K."/>
        </authorList>
    </citation>
    <scope>NUCLEOTIDE SEQUENCE [LARGE SCALE GENOMIC DNA]</scope>
    <source>
        <strain evidence="4 5">TBRC 1432</strain>
    </source>
</reference>
<dbReference type="InterPro" id="IPR051416">
    <property type="entry name" value="phD-YefM_TA_antitoxins"/>
</dbReference>